<comment type="pathway">
    <text evidence="4">Carbohydrate metabolism; tricarboxylic acid cycle.</text>
</comment>
<dbReference type="CDD" id="cd03495">
    <property type="entry name" value="SQR_TypeC_SdhD_like"/>
    <property type="match status" value="1"/>
</dbReference>
<comment type="subcellular location">
    <subcellularLocation>
        <location evidence="3">Cell inner membrane</location>
        <topology evidence="3">Multi-pass membrane protein</topology>
    </subcellularLocation>
</comment>
<keyword evidence="14" id="KW-0249">Electron transport</keyword>
<dbReference type="Pfam" id="PF01127">
    <property type="entry name" value="Sdh_cyt"/>
    <property type="match status" value="1"/>
</dbReference>
<keyword evidence="17 18" id="KW-0472">Membrane</keyword>
<keyword evidence="15 18" id="KW-1133">Transmembrane helix</keyword>
<evidence type="ECO:0000256" key="6">
    <source>
        <dbReference type="ARBA" id="ARBA00019425"/>
    </source>
</evidence>
<evidence type="ECO:0000256" key="10">
    <source>
        <dbReference type="ARBA" id="ARBA00022532"/>
    </source>
</evidence>
<evidence type="ECO:0000256" key="12">
    <source>
        <dbReference type="ARBA" id="ARBA00022692"/>
    </source>
</evidence>
<evidence type="ECO:0000256" key="16">
    <source>
        <dbReference type="ARBA" id="ARBA00023004"/>
    </source>
</evidence>
<comment type="function">
    <text evidence="2">Membrane-anchoring subunit of succinate dehydrogenase (SDH).</text>
</comment>
<evidence type="ECO:0000256" key="13">
    <source>
        <dbReference type="ARBA" id="ARBA00022723"/>
    </source>
</evidence>
<name>A0ABQ1JQQ1_9PROT</name>
<dbReference type="Gene3D" id="1.20.1300.10">
    <property type="entry name" value="Fumarate reductase/succinate dehydrogenase, transmembrane subunit"/>
    <property type="match status" value="1"/>
</dbReference>
<evidence type="ECO:0000256" key="8">
    <source>
        <dbReference type="ARBA" id="ARBA00022475"/>
    </source>
</evidence>
<keyword evidence="12 18" id="KW-0812">Transmembrane</keyword>
<sequence>MSTNFETPTAAARGLGSAKSGTEHYIRQRVSAIALVFLVPWFLYAVIAASRSGYDGAVAFLSAPWNAILMILTLGAAFYHMRLGMQTVIEDYIGKAGMKQTLLILNTFVTLGLFAATALSVLKIWISAGA</sequence>
<feature type="transmembrane region" description="Helical" evidence="18">
    <location>
        <begin position="102"/>
        <end position="126"/>
    </location>
</feature>
<protein>
    <recommendedName>
        <fullName evidence="6">Succinate dehydrogenase hydrophobic membrane anchor subunit</fullName>
    </recommendedName>
</protein>
<dbReference type="EMBL" id="BMKF01000002">
    <property type="protein sequence ID" value="GGB72366.1"/>
    <property type="molecule type" value="Genomic_DNA"/>
</dbReference>
<evidence type="ECO:0000256" key="4">
    <source>
        <dbReference type="ARBA" id="ARBA00005163"/>
    </source>
</evidence>
<dbReference type="Proteomes" id="UP000628854">
    <property type="component" value="Unassembled WGS sequence"/>
</dbReference>
<keyword evidence="13" id="KW-0479">Metal-binding</keyword>
<keyword evidence="16" id="KW-0408">Iron</keyword>
<dbReference type="PANTHER" id="PTHR38689">
    <property type="entry name" value="SUCCINATE DEHYDROGENASE HYDROPHOBIC MEMBRANE ANCHOR SUBUNIT"/>
    <property type="match status" value="1"/>
</dbReference>
<evidence type="ECO:0000256" key="1">
    <source>
        <dbReference type="ARBA" id="ARBA00001971"/>
    </source>
</evidence>
<feature type="transmembrane region" description="Helical" evidence="18">
    <location>
        <begin position="56"/>
        <end position="81"/>
    </location>
</feature>
<dbReference type="NCBIfam" id="TIGR02968">
    <property type="entry name" value="succ_dehyd_anc"/>
    <property type="match status" value="1"/>
</dbReference>
<dbReference type="InterPro" id="IPR014312">
    <property type="entry name" value="Succ_DH_anchor"/>
</dbReference>
<reference evidence="20" key="1">
    <citation type="journal article" date="2019" name="Int. J. Syst. Evol. Microbiol.">
        <title>The Global Catalogue of Microorganisms (GCM) 10K type strain sequencing project: providing services to taxonomists for standard genome sequencing and annotation.</title>
        <authorList>
            <consortium name="The Broad Institute Genomics Platform"/>
            <consortium name="The Broad Institute Genome Sequencing Center for Infectious Disease"/>
            <person name="Wu L."/>
            <person name="Ma J."/>
        </authorList>
    </citation>
    <scope>NUCLEOTIDE SEQUENCE [LARGE SCALE GENOMIC DNA]</scope>
    <source>
        <strain evidence="20">CGMCC 1.15928</strain>
    </source>
</reference>
<evidence type="ECO:0000256" key="17">
    <source>
        <dbReference type="ARBA" id="ARBA00023136"/>
    </source>
</evidence>
<keyword evidence="10" id="KW-0816">Tricarboxylic acid cycle</keyword>
<keyword evidence="7" id="KW-0813">Transport</keyword>
<evidence type="ECO:0000256" key="7">
    <source>
        <dbReference type="ARBA" id="ARBA00022448"/>
    </source>
</evidence>
<keyword evidence="9" id="KW-0997">Cell inner membrane</keyword>
<gene>
    <name evidence="19" type="ORF">GCM10011503_21310</name>
</gene>
<evidence type="ECO:0000256" key="9">
    <source>
        <dbReference type="ARBA" id="ARBA00022519"/>
    </source>
</evidence>
<dbReference type="InterPro" id="IPR000701">
    <property type="entry name" value="SuccDH_FuR_B_TM-su"/>
</dbReference>
<dbReference type="RefSeq" id="WP_084392137.1">
    <property type="nucleotide sequence ID" value="NZ_BMKF01000002.1"/>
</dbReference>
<evidence type="ECO:0000256" key="5">
    <source>
        <dbReference type="ARBA" id="ARBA00011558"/>
    </source>
</evidence>
<dbReference type="SUPFAM" id="SSF81343">
    <property type="entry name" value="Fumarate reductase respiratory complex transmembrane subunits"/>
    <property type="match status" value="1"/>
</dbReference>
<dbReference type="PANTHER" id="PTHR38689:SF1">
    <property type="entry name" value="SUCCINATE DEHYDROGENASE HYDROPHOBIC MEMBRANE ANCHOR SUBUNIT"/>
    <property type="match status" value="1"/>
</dbReference>
<evidence type="ECO:0000256" key="14">
    <source>
        <dbReference type="ARBA" id="ARBA00022982"/>
    </source>
</evidence>
<evidence type="ECO:0000256" key="3">
    <source>
        <dbReference type="ARBA" id="ARBA00004429"/>
    </source>
</evidence>
<comment type="caution">
    <text evidence="19">The sequence shown here is derived from an EMBL/GenBank/DDBJ whole genome shotgun (WGS) entry which is preliminary data.</text>
</comment>
<evidence type="ECO:0000256" key="2">
    <source>
        <dbReference type="ARBA" id="ARBA00004050"/>
    </source>
</evidence>
<evidence type="ECO:0000256" key="11">
    <source>
        <dbReference type="ARBA" id="ARBA00022617"/>
    </source>
</evidence>
<evidence type="ECO:0000256" key="18">
    <source>
        <dbReference type="SAM" id="Phobius"/>
    </source>
</evidence>
<keyword evidence="20" id="KW-1185">Reference proteome</keyword>
<comment type="cofactor">
    <cofactor evidence="1">
        <name>heme</name>
        <dbReference type="ChEBI" id="CHEBI:30413"/>
    </cofactor>
</comment>
<dbReference type="InterPro" id="IPR034804">
    <property type="entry name" value="SQR/QFR_C/D"/>
</dbReference>
<proteinExistence type="predicted"/>
<evidence type="ECO:0000313" key="20">
    <source>
        <dbReference type="Proteomes" id="UP000628854"/>
    </source>
</evidence>
<keyword evidence="11" id="KW-0349">Heme</keyword>
<feature type="transmembrane region" description="Helical" evidence="18">
    <location>
        <begin position="30"/>
        <end position="50"/>
    </location>
</feature>
<organism evidence="19 20">
    <name type="scientific">Henriciella pelagia</name>
    <dbReference type="NCBI Taxonomy" id="1977912"/>
    <lineage>
        <taxon>Bacteria</taxon>
        <taxon>Pseudomonadati</taxon>
        <taxon>Pseudomonadota</taxon>
        <taxon>Alphaproteobacteria</taxon>
        <taxon>Hyphomonadales</taxon>
        <taxon>Hyphomonadaceae</taxon>
        <taxon>Henriciella</taxon>
    </lineage>
</organism>
<evidence type="ECO:0000313" key="19">
    <source>
        <dbReference type="EMBL" id="GGB72366.1"/>
    </source>
</evidence>
<keyword evidence="8" id="KW-1003">Cell membrane</keyword>
<comment type="subunit">
    <text evidence="5">Part of an enzyme complex containing four subunits: a flavoprotein, an iron-sulfur protein, plus two membrane-anchoring proteins, SdhC and SdhD.</text>
</comment>
<evidence type="ECO:0000256" key="15">
    <source>
        <dbReference type="ARBA" id="ARBA00022989"/>
    </source>
</evidence>
<accession>A0ABQ1JQQ1</accession>